<dbReference type="EMBL" id="PGCJ01000879">
    <property type="protein sequence ID" value="PLW16094.1"/>
    <property type="molecule type" value="Genomic_DNA"/>
</dbReference>
<keyword evidence="3" id="KW-1185">Reference proteome</keyword>
<evidence type="ECO:0000256" key="1">
    <source>
        <dbReference type="SAM" id="MobiDB-lite"/>
    </source>
</evidence>
<feature type="region of interest" description="Disordered" evidence="1">
    <location>
        <begin position="73"/>
        <end position="103"/>
    </location>
</feature>
<dbReference type="Proteomes" id="UP000235388">
    <property type="component" value="Unassembled WGS sequence"/>
</dbReference>
<gene>
    <name evidence="2" type="ORF">PCANC_17481</name>
</gene>
<proteinExistence type="predicted"/>
<reference evidence="2 3" key="1">
    <citation type="submission" date="2017-11" db="EMBL/GenBank/DDBJ databases">
        <title>De novo assembly and phasing of dikaryotic genomes from two isolates of Puccinia coronata f. sp. avenae, the causal agent of oat crown rust.</title>
        <authorList>
            <person name="Miller M.E."/>
            <person name="Zhang Y."/>
            <person name="Omidvar V."/>
            <person name="Sperschneider J."/>
            <person name="Schwessinger B."/>
            <person name="Raley C."/>
            <person name="Palmer J.M."/>
            <person name="Garnica D."/>
            <person name="Upadhyaya N."/>
            <person name="Rathjen J."/>
            <person name="Taylor J.M."/>
            <person name="Park R.F."/>
            <person name="Dodds P.N."/>
            <person name="Hirsch C.D."/>
            <person name="Kianian S.F."/>
            <person name="Figueroa M."/>
        </authorList>
    </citation>
    <scope>NUCLEOTIDE SEQUENCE [LARGE SCALE GENOMIC DNA]</scope>
    <source>
        <strain evidence="2">12NC29</strain>
    </source>
</reference>
<evidence type="ECO:0000313" key="2">
    <source>
        <dbReference type="EMBL" id="PLW16094.1"/>
    </source>
</evidence>
<accession>A0A2N5SS90</accession>
<organism evidence="2 3">
    <name type="scientific">Puccinia coronata f. sp. avenae</name>
    <dbReference type="NCBI Taxonomy" id="200324"/>
    <lineage>
        <taxon>Eukaryota</taxon>
        <taxon>Fungi</taxon>
        <taxon>Dikarya</taxon>
        <taxon>Basidiomycota</taxon>
        <taxon>Pucciniomycotina</taxon>
        <taxon>Pucciniomycetes</taxon>
        <taxon>Pucciniales</taxon>
        <taxon>Pucciniaceae</taxon>
        <taxon>Puccinia</taxon>
    </lineage>
</organism>
<sequence length="103" mass="11405">MCQGKLCSEYNLPSPRDPHDDAGVVWDGLCLIERGLTVSVCGRQPGTWELAHGKAMSNRYNFSDMINPRLKEPVTSNLAKSLERSRSDPSEGDGGTLRDRRLS</sequence>
<protein>
    <submittedName>
        <fullName evidence="2">Uncharacterized protein</fullName>
    </submittedName>
</protein>
<name>A0A2N5SS90_9BASI</name>
<dbReference type="AlphaFoldDB" id="A0A2N5SS90"/>
<evidence type="ECO:0000313" key="3">
    <source>
        <dbReference type="Proteomes" id="UP000235388"/>
    </source>
</evidence>
<comment type="caution">
    <text evidence="2">The sequence shown here is derived from an EMBL/GenBank/DDBJ whole genome shotgun (WGS) entry which is preliminary data.</text>
</comment>